<name>Q2IPS7_ANADE</name>
<comment type="subcellular location">
    <subcellularLocation>
        <location evidence="1">Membrane</location>
        <topology evidence="1">Multi-pass membrane protein</topology>
    </subcellularLocation>
</comment>
<feature type="transmembrane region" description="Helical" evidence="5">
    <location>
        <begin position="103"/>
        <end position="122"/>
    </location>
</feature>
<dbReference type="GO" id="GO:0016020">
    <property type="term" value="C:membrane"/>
    <property type="evidence" value="ECO:0007669"/>
    <property type="project" value="UniProtKB-SubCell"/>
</dbReference>
<dbReference type="EMBL" id="CP000251">
    <property type="protein sequence ID" value="ABC80808.1"/>
    <property type="molecule type" value="Genomic_DNA"/>
</dbReference>
<dbReference type="OrthoDB" id="9813074at2"/>
<dbReference type="InterPro" id="IPR035952">
    <property type="entry name" value="Rhomboid-like_sf"/>
</dbReference>
<dbReference type="HOGENOM" id="CLU_104165_0_0_7"/>
<dbReference type="GO" id="GO:0004252">
    <property type="term" value="F:serine-type endopeptidase activity"/>
    <property type="evidence" value="ECO:0007669"/>
    <property type="project" value="InterPro"/>
</dbReference>
<evidence type="ECO:0000256" key="3">
    <source>
        <dbReference type="ARBA" id="ARBA00022989"/>
    </source>
</evidence>
<dbReference type="SUPFAM" id="SSF144091">
    <property type="entry name" value="Rhomboid-like"/>
    <property type="match status" value="1"/>
</dbReference>
<evidence type="ECO:0000313" key="8">
    <source>
        <dbReference type="Proteomes" id="UP000001935"/>
    </source>
</evidence>
<dbReference type="KEGG" id="ade:Adeh_1033"/>
<evidence type="ECO:0000256" key="5">
    <source>
        <dbReference type="SAM" id="Phobius"/>
    </source>
</evidence>
<evidence type="ECO:0000256" key="1">
    <source>
        <dbReference type="ARBA" id="ARBA00004141"/>
    </source>
</evidence>
<dbReference type="NCBIfam" id="TIGR03902">
    <property type="entry name" value="rhom_GG_sort"/>
    <property type="match status" value="1"/>
</dbReference>
<dbReference type="Gene3D" id="1.20.1540.10">
    <property type="entry name" value="Rhomboid-like"/>
    <property type="match status" value="1"/>
</dbReference>
<dbReference type="Proteomes" id="UP000001935">
    <property type="component" value="Chromosome"/>
</dbReference>
<dbReference type="Pfam" id="PF01694">
    <property type="entry name" value="Rhomboid"/>
    <property type="match status" value="1"/>
</dbReference>
<dbReference type="AlphaFoldDB" id="Q2IPS7"/>
<evidence type="ECO:0000259" key="6">
    <source>
        <dbReference type="Pfam" id="PF01694"/>
    </source>
</evidence>
<feature type="domain" description="Peptidase S54 rhomboid" evidence="6">
    <location>
        <begin position="38"/>
        <end position="179"/>
    </location>
</feature>
<organism evidence="7 8">
    <name type="scientific">Anaeromyxobacter dehalogenans (strain 2CP-C)</name>
    <dbReference type="NCBI Taxonomy" id="290397"/>
    <lineage>
        <taxon>Bacteria</taxon>
        <taxon>Pseudomonadati</taxon>
        <taxon>Myxococcota</taxon>
        <taxon>Myxococcia</taxon>
        <taxon>Myxococcales</taxon>
        <taxon>Cystobacterineae</taxon>
        <taxon>Anaeromyxobacteraceae</taxon>
        <taxon>Anaeromyxobacter</taxon>
    </lineage>
</organism>
<protein>
    <submittedName>
        <fullName evidence="7">Rhomboid-like protein</fullName>
    </submittedName>
</protein>
<keyword evidence="4 5" id="KW-0472">Membrane</keyword>
<proteinExistence type="predicted"/>
<accession>Q2IPS7</accession>
<feature type="transmembrane region" description="Helical" evidence="5">
    <location>
        <begin position="44"/>
        <end position="66"/>
    </location>
</feature>
<evidence type="ECO:0000313" key="7">
    <source>
        <dbReference type="EMBL" id="ABC80808.1"/>
    </source>
</evidence>
<keyword evidence="2 5" id="KW-0812">Transmembrane</keyword>
<feature type="transmembrane region" description="Helical" evidence="5">
    <location>
        <begin position="160"/>
        <end position="181"/>
    </location>
</feature>
<evidence type="ECO:0000256" key="2">
    <source>
        <dbReference type="ARBA" id="ARBA00022692"/>
    </source>
</evidence>
<reference evidence="7 8" key="1">
    <citation type="submission" date="2006-01" db="EMBL/GenBank/DDBJ databases">
        <title>Complete sequence of Anaeromyxobacter dehalogenans 2CP-C.</title>
        <authorList>
            <consortium name="US DOE Joint Genome Institute"/>
            <person name="Copeland A."/>
            <person name="Lucas S."/>
            <person name="Lapidus A."/>
            <person name="Barry K."/>
            <person name="Detter J.C."/>
            <person name="Glavina T."/>
            <person name="Hammon N."/>
            <person name="Israni S."/>
            <person name="Pitluck S."/>
            <person name="Brettin T."/>
            <person name="Bruce D."/>
            <person name="Han C."/>
            <person name="Tapia R."/>
            <person name="Gilna P."/>
            <person name="Kiss H."/>
            <person name="Schmutz J."/>
            <person name="Larimer F."/>
            <person name="Land M."/>
            <person name="Kyrpides N."/>
            <person name="Anderson I."/>
            <person name="Sanford R.A."/>
            <person name="Ritalahti K.M."/>
            <person name="Thomas H.S."/>
            <person name="Kirby J.R."/>
            <person name="Zhulin I.B."/>
            <person name="Loeffler F.E."/>
            <person name="Richardson P."/>
        </authorList>
    </citation>
    <scope>NUCLEOTIDE SEQUENCE [LARGE SCALE GENOMIC DNA]</scope>
    <source>
        <strain evidence="7 8">2CP-C</strain>
    </source>
</reference>
<sequence>MRPFPWVTAAVLSLALGAYLEPALGELLILDRARVASGEAWRVLTGSLVHFSASHLAVDALAFGVAGAMLERRGRARFATLTLASALAVGLAVLWLQPSLQRYAGLSGMAYAAIVALALVGLREPGPMPTLSGLALAACVAKLAWELSTGRMLLAGAPPGVVAVPLAHLAGAIAAVAVTGAGGRLGAARPVAGRPAAR</sequence>
<keyword evidence="3 5" id="KW-1133">Transmembrane helix</keyword>
<dbReference type="InterPro" id="IPR022764">
    <property type="entry name" value="Peptidase_S54_rhomboid_dom"/>
</dbReference>
<gene>
    <name evidence="7" type="ordered locus">Adeh_1033</name>
</gene>
<dbReference type="eggNOG" id="COG0705">
    <property type="taxonomic scope" value="Bacteria"/>
</dbReference>
<feature type="transmembrane region" description="Helical" evidence="5">
    <location>
        <begin position="78"/>
        <end position="97"/>
    </location>
</feature>
<dbReference type="RefSeq" id="WP_011420091.1">
    <property type="nucleotide sequence ID" value="NC_007760.1"/>
</dbReference>
<dbReference type="STRING" id="290397.Adeh_1033"/>
<evidence type="ECO:0000256" key="4">
    <source>
        <dbReference type="ARBA" id="ARBA00023136"/>
    </source>
</evidence>
<dbReference type="InterPro" id="IPR023826">
    <property type="entry name" value="Rhom-like_SP_proteobac"/>
</dbReference>